<keyword evidence="3" id="KW-1185">Reference proteome</keyword>
<accession>A0ABU5PLY2</accession>
<dbReference type="Gene3D" id="3.40.50.300">
    <property type="entry name" value="P-loop containing nucleotide triphosphate hydrolases"/>
    <property type="match status" value="1"/>
</dbReference>
<dbReference type="Proteomes" id="UP001292216">
    <property type="component" value="Unassembled WGS sequence"/>
</dbReference>
<dbReference type="InterPro" id="IPR025669">
    <property type="entry name" value="AAA_dom"/>
</dbReference>
<dbReference type="InterPro" id="IPR027417">
    <property type="entry name" value="P-loop_NTPase"/>
</dbReference>
<dbReference type="PANTHER" id="PTHR13696">
    <property type="entry name" value="P-LOOP CONTAINING NUCLEOSIDE TRIPHOSPHATE HYDROLASE"/>
    <property type="match status" value="1"/>
</dbReference>
<proteinExistence type="predicted"/>
<organism evidence="2 3">
    <name type="scientific">Paenibacillus phoenicis</name>
    <dbReference type="NCBI Taxonomy" id="554117"/>
    <lineage>
        <taxon>Bacteria</taxon>
        <taxon>Bacillati</taxon>
        <taxon>Bacillota</taxon>
        <taxon>Bacilli</taxon>
        <taxon>Bacillales</taxon>
        <taxon>Paenibacillaceae</taxon>
        <taxon>Paenibacillus</taxon>
    </lineage>
</organism>
<dbReference type="CDD" id="cd02042">
    <property type="entry name" value="ParAB_family"/>
    <property type="match status" value="1"/>
</dbReference>
<protein>
    <submittedName>
        <fullName evidence="2">AAA family ATPase</fullName>
    </submittedName>
</protein>
<dbReference type="SUPFAM" id="SSF52540">
    <property type="entry name" value="P-loop containing nucleoside triphosphate hydrolases"/>
    <property type="match status" value="1"/>
</dbReference>
<dbReference type="Pfam" id="PF13614">
    <property type="entry name" value="AAA_31"/>
    <property type="match status" value="1"/>
</dbReference>
<comment type="caution">
    <text evidence="2">The sequence shown here is derived from an EMBL/GenBank/DDBJ whole genome shotgun (WGS) entry which is preliminary data.</text>
</comment>
<feature type="domain" description="AAA" evidence="1">
    <location>
        <begin position="1"/>
        <end position="219"/>
    </location>
</feature>
<dbReference type="EMBL" id="JAYERP010000001">
    <property type="protein sequence ID" value="MEA3570954.1"/>
    <property type="molecule type" value="Genomic_DNA"/>
</dbReference>
<sequence length="374" mass="42805">MKIISLFNNKGGVGKTTLAYHLSHSLAEMGNRVLMLDADPQCNLTICSLTDEEIRHVWEEEDSFIDDFKASKDKVSQEEFDAINNSPRTLHYLLKTTEEGTGDLEVLPPPVELTENLALIPGRLTLHMYEDKIAERWSGVYRGDPLSIRTTTMIRNLAEMYGEKYNYDFVIIDTSPSLGTLNKVIISTVDGFLIPCLPDMFSLYGIKNIGEYLIRWKKEFETIYGLLSDEKRSYFPKNFVRFLGYTIYNAKKYSNRTPYELAQAHYDYVVQIPETIKHYIQPDVRSHLSDDMLADPIGGTAIMHTHNTLPNVTQKYKKPMWQIPSLDNLDDEDVATIRGGSKPQYEGTKEKYKEFTIALLQRVATLDSEEAEVV</sequence>
<dbReference type="PANTHER" id="PTHR13696:SF99">
    <property type="entry name" value="COBYRINIC ACID AC-DIAMIDE SYNTHASE"/>
    <property type="match status" value="1"/>
</dbReference>
<dbReference type="RefSeq" id="WP_323077655.1">
    <property type="nucleotide sequence ID" value="NZ_CBCSKM010000008.1"/>
</dbReference>
<evidence type="ECO:0000313" key="2">
    <source>
        <dbReference type="EMBL" id="MEA3570954.1"/>
    </source>
</evidence>
<gene>
    <name evidence="2" type="ORF">U9M73_13265</name>
</gene>
<dbReference type="InterPro" id="IPR050678">
    <property type="entry name" value="DNA_Partitioning_ATPase"/>
</dbReference>
<evidence type="ECO:0000259" key="1">
    <source>
        <dbReference type="Pfam" id="PF13614"/>
    </source>
</evidence>
<name>A0ABU5PLY2_9BACL</name>
<reference evidence="2 3" key="1">
    <citation type="submission" date="2023-12" db="EMBL/GenBank/DDBJ databases">
        <title>Whole genome sequencing of Paenibacillus phoenicis isolated from the Phoenix Mars Lander spacecraft assembly facility.</title>
        <authorList>
            <person name="Garcia A."/>
            <person name="Venkateswaran K."/>
        </authorList>
    </citation>
    <scope>NUCLEOTIDE SEQUENCE [LARGE SCALE GENOMIC DNA]</scope>
    <source>
        <strain evidence="2 3">3PO2SA</strain>
    </source>
</reference>
<evidence type="ECO:0000313" key="3">
    <source>
        <dbReference type="Proteomes" id="UP001292216"/>
    </source>
</evidence>